<dbReference type="GO" id="GO:0006302">
    <property type="term" value="P:double-strand break repair"/>
    <property type="evidence" value="ECO:0007669"/>
    <property type="project" value="TreeGrafter"/>
</dbReference>
<dbReference type="PANTHER" id="PTHR10133">
    <property type="entry name" value="DNA POLYMERASE I"/>
    <property type="match status" value="1"/>
</dbReference>
<keyword evidence="9 17" id="KW-0227">DNA damage</keyword>
<keyword evidence="7 17" id="KW-0235">DNA replication</keyword>
<dbReference type="Gene3D" id="3.40.50.1010">
    <property type="entry name" value="5'-nuclease"/>
    <property type="match status" value="1"/>
</dbReference>
<dbReference type="FunFam" id="3.40.50.1010:FF:000001">
    <property type="entry name" value="DNA polymerase I"/>
    <property type="match status" value="1"/>
</dbReference>
<gene>
    <name evidence="17 21" type="primary">polA</name>
    <name evidence="21" type="ORF">NYP16_01845</name>
</gene>
<dbReference type="InterPro" id="IPR018320">
    <property type="entry name" value="DNA_polymerase_1"/>
</dbReference>
<dbReference type="EMBL" id="JANWOI010000001">
    <property type="protein sequence ID" value="MDA5192699.1"/>
    <property type="molecule type" value="Genomic_DNA"/>
</dbReference>
<dbReference type="CDD" id="cd06139">
    <property type="entry name" value="DNA_polA_I_Ecoli_like_exo"/>
    <property type="match status" value="1"/>
</dbReference>
<comment type="catalytic activity">
    <reaction evidence="15 17">
        <text>DNA(n) + a 2'-deoxyribonucleoside 5'-triphosphate = DNA(n+1) + diphosphate</text>
        <dbReference type="Rhea" id="RHEA:22508"/>
        <dbReference type="Rhea" id="RHEA-COMP:17339"/>
        <dbReference type="Rhea" id="RHEA-COMP:17340"/>
        <dbReference type="ChEBI" id="CHEBI:33019"/>
        <dbReference type="ChEBI" id="CHEBI:61560"/>
        <dbReference type="ChEBI" id="CHEBI:173112"/>
        <dbReference type="EC" id="2.7.7.7"/>
    </reaction>
</comment>
<keyword evidence="22" id="KW-1185">Reference proteome</keyword>
<dbReference type="EC" id="2.7.7.7" evidence="3 16"/>
<evidence type="ECO:0000256" key="17">
    <source>
        <dbReference type="RuleBase" id="RU004460"/>
    </source>
</evidence>
<dbReference type="CDD" id="cd09859">
    <property type="entry name" value="PIN_53EXO"/>
    <property type="match status" value="1"/>
</dbReference>
<dbReference type="SUPFAM" id="SSF88723">
    <property type="entry name" value="PIN domain-like"/>
    <property type="match status" value="1"/>
</dbReference>
<dbReference type="SMART" id="SM00482">
    <property type="entry name" value="POLAc"/>
    <property type="match status" value="1"/>
</dbReference>
<dbReference type="InterPro" id="IPR002421">
    <property type="entry name" value="5-3_exonuclease"/>
</dbReference>
<evidence type="ECO:0000256" key="4">
    <source>
        <dbReference type="ARBA" id="ARBA00020311"/>
    </source>
</evidence>
<dbReference type="PROSITE" id="PS00447">
    <property type="entry name" value="DNA_POLYMERASE_A"/>
    <property type="match status" value="1"/>
</dbReference>
<reference evidence="21" key="2">
    <citation type="journal article" date="2023" name="Syst. Appl. Microbiol.">
        <title>Govania unica gen. nov., sp. nov., a rare biosphere bacterium that represents a novel family in the class Alphaproteobacteria.</title>
        <authorList>
            <person name="Vandamme P."/>
            <person name="Peeters C."/>
            <person name="Hettiarachchi A."/>
            <person name="Cnockaert M."/>
            <person name="Carlier A."/>
        </authorList>
    </citation>
    <scope>NUCLEOTIDE SEQUENCE</scope>
    <source>
        <strain evidence="21">LMG 31809</strain>
    </source>
</reference>
<name>A0A9X3TW87_9PROT</name>
<dbReference type="Gene3D" id="1.10.150.20">
    <property type="entry name" value="5' to 3' exonuclease, C-terminal subdomain"/>
    <property type="match status" value="2"/>
</dbReference>
<evidence type="ECO:0000256" key="5">
    <source>
        <dbReference type="ARBA" id="ARBA00022679"/>
    </source>
</evidence>
<evidence type="ECO:0000256" key="2">
    <source>
        <dbReference type="ARBA" id="ARBA00011541"/>
    </source>
</evidence>
<dbReference type="GO" id="GO:0003887">
    <property type="term" value="F:DNA-directed DNA polymerase activity"/>
    <property type="evidence" value="ECO:0007669"/>
    <property type="project" value="UniProtKB-UniRule"/>
</dbReference>
<evidence type="ECO:0000256" key="3">
    <source>
        <dbReference type="ARBA" id="ARBA00012417"/>
    </source>
</evidence>
<dbReference type="SUPFAM" id="SSF47807">
    <property type="entry name" value="5' to 3' exonuclease, C-terminal subdomain"/>
    <property type="match status" value="1"/>
</dbReference>
<dbReference type="Gene3D" id="3.30.70.370">
    <property type="match status" value="1"/>
</dbReference>
<evidence type="ECO:0000256" key="13">
    <source>
        <dbReference type="ARBA" id="ARBA00023125"/>
    </source>
</evidence>
<keyword evidence="6 17" id="KW-0548">Nucleotidyltransferase</keyword>
<accession>A0A9X3TW87</accession>
<dbReference type="GO" id="GO:0006261">
    <property type="term" value="P:DNA-templated DNA replication"/>
    <property type="evidence" value="ECO:0007669"/>
    <property type="project" value="UniProtKB-UniRule"/>
</dbReference>
<dbReference type="InterPro" id="IPR036397">
    <property type="entry name" value="RNaseH_sf"/>
</dbReference>
<keyword evidence="8" id="KW-0540">Nuclease</keyword>
<reference evidence="21" key="1">
    <citation type="submission" date="2022-08" db="EMBL/GenBank/DDBJ databases">
        <authorList>
            <person name="Vandamme P."/>
            <person name="Hettiarachchi A."/>
            <person name="Peeters C."/>
            <person name="Cnockaert M."/>
            <person name="Carlier A."/>
        </authorList>
    </citation>
    <scope>NUCLEOTIDE SEQUENCE</scope>
    <source>
        <strain evidence="21">LMG 31809</strain>
    </source>
</reference>
<evidence type="ECO:0000256" key="14">
    <source>
        <dbReference type="ARBA" id="ARBA00023204"/>
    </source>
</evidence>
<feature type="domain" description="5'-3' exonuclease" evidence="19">
    <location>
        <begin position="7"/>
        <end position="266"/>
    </location>
</feature>
<evidence type="ECO:0000256" key="7">
    <source>
        <dbReference type="ARBA" id="ARBA00022705"/>
    </source>
</evidence>
<protein>
    <recommendedName>
        <fullName evidence="4 16">DNA polymerase I</fullName>
        <ecNumber evidence="3 16">2.7.7.7</ecNumber>
    </recommendedName>
</protein>
<dbReference type="CDD" id="cd09898">
    <property type="entry name" value="H3TH_53EXO"/>
    <property type="match status" value="1"/>
</dbReference>
<dbReference type="Gene3D" id="3.30.420.10">
    <property type="entry name" value="Ribonuclease H-like superfamily/Ribonuclease H"/>
    <property type="match status" value="1"/>
</dbReference>
<evidence type="ECO:0000256" key="6">
    <source>
        <dbReference type="ARBA" id="ARBA00022695"/>
    </source>
</evidence>
<evidence type="ECO:0000313" key="22">
    <source>
        <dbReference type="Proteomes" id="UP001141619"/>
    </source>
</evidence>
<evidence type="ECO:0000256" key="12">
    <source>
        <dbReference type="ARBA" id="ARBA00022932"/>
    </source>
</evidence>
<evidence type="ECO:0000259" key="19">
    <source>
        <dbReference type="SMART" id="SM00475"/>
    </source>
</evidence>
<dbReference type="SUPFAM" id="SSF56672">
    <property type="entry name" value="DNA/RNA polymerases"/>
    <property type="match status" value="1"/>
</dbReference>
<keyword evidence="5 17" id="KW-0808">Transferase</keyword>
<dbReference type="SMART" id="SM00474">
    <property type="entry name" value="35EXOc"/>
    <property type="match status" value="1"/>
</dbReference>
<evidence type="ECO:0000256" key="16">
    <source>
        <dbReference type="NCBIfam" id="TIGR00593"/>
    </source>
</evidence>
<keyword evidence="13 17" id="KW-0238">DNA-binding</keyword>
<comment type="subunit">
    <text evidence="2">Single-chain monomer with multiple functions.</text>
</comment>
<dbReference type="InterPro" id="IPR020045">
    <property type="entry name" value="DNA_polI_H3TH"/>
</dbReference>
<dbReference type="InterPro" id="IPR001098">
    <property type="entry name" value="DNA-dir_DNA_pol_A_palm_dom"/>
</dbReference>
<dbReference type="InterPro" id="IPR008918">
    <property type="entry name" value="HhH2"/>
</dbReference>
<dbReference type="InterPro" id="IPR002562">
    <property type="entry name" value="3'-5'_exonuclease_dom"/>
</dbReference>
<dbReference type="FunFam" id="1.20.1060.10:FF:000001">
    <property type="entry name" value="DNA polymerase I"/>
    <property type="match status" value="1"/>
</dbReference>
<sequence length="926" mass="101381">MSAQDPRHLYLVDGSSFIFRAYHGLPPLTRPDGTPVNAVYGFATMLYKLLEDSKEADRPSHFAVILDKGSQTFRNGLYPDYKANRSAPPDDLIPQFPIVREAVQAFNLPMIELAGFEADDIIATYATEARKQGFDVTIVSSDKDLMQLIGPGVSMFDSMKNKRLGPTDVFEKFGVPPEKVVDVQALAGDSVDNIPGVPGIGVKTAAQLITEYGSLEELLARAGEIKQPKRRESLLANADLARISLQLVTLKTNMTDIPPLAELAVREIEAGPLLAFLDAQGFKALKAKFATHLGSGAHDHPSEENGAVPAEIRYETVTDLAILDDWIARAQSAGTLSLRTKTTTLNTMRSELVGISLAVEPGQACYIPVGHNNGSAGGGFDFDGASAPVQLSRDTVLDRLRPLLTDPGVLKVGQNIKDDLLILGQYDIEISPLDDSMLISYVLEAGLHGHGLDELAALHLSHKSITLKELQGSGQAQIAFDRVTIDKATQYACEAADMTLRLNRLLKPRLASEKLVTVYETLERPMPHVLTEMERAGIKVDAHVLNRLSNDFATRMAEYEIEIERLAGRPFNVNSPKQLGDILFDEMKLPGGKKGKTGAYTTSADVLEELADAGHDLPARILDYRQIAKLKSTYTDTLQAEINAKTDRIHTSYSLASTTTGRLSSNDPNLQNIPIRTEEGRKIRRAFVAEKGHKLIAADYSQIELRLLAHIAAIPQLQDAFAKGLDIHAMTASEVFGVPIEGMDPAVRRQAKAINFGIIYGISAFGLARQLGVPQREAQTYIANYFERFPGIRDYMDRTKAFARDHGFVTTLFGRRCHIQALREKVPAQRGFGERAAINAPIQGSAADIIRRAMIRMPAALDEAGLKARMLLQVHDELVFEVPENEIDASIPVIRQVMENAAKPVIDLSVPLVVDCGVGDNWDEAH</sequence>
<dbReference type="NCBIfam" id="NF004397">
    <property type="entry name" value="PRK05755.1"/>
    <property type="match status" value="1"/>
</dbReference>
<dbReference type="InterPro" id="IPR012337">
    <property type="entry name" value="RNaseH-like_sf"/>
</dbReference>
<dbReference type="Pfam" id="PF01367">
    <property type="entry name" value="5_3_exonuc"/>
    <property type="match status" value="1"/>
</dbReference>
<keyword evidence="11 17" id="KW-0269">Exonuclease</keyword>
<dbReference type="AlphaFoldDB" id="A0A9X3TW87"/>
<evidence type="ECO:0000259" key="18">
    <source>
        <dbReference type="SMART" id="SM00474"/>
    </source>
</evidence>
<dbReference type="SMART" id="SM00279">
    <property type="entry name" value="HhH2"/>
    <property type="match status" value="1"/>
</dbReference>
<keyword evidence="12 17" id="KW-0239">DNA-directed DNA polymerase</keyword>
<dbReference type="InterPro" id="IPR019760">
    <property type="entry name" value="DNA-dir_DNA_pol_A_CS"/>
</dbReference>
<dbReference type="Gene3D" id="1.20.1060.10">
    <property type="entry name" value="Taq DNA Polymerase, Chain T, domain 4"/>
    <property type="match status" value="1"/>
</dbReference>
<evidence type="ECO:0000256" key="11">
    <source>
        <dbReference type="ARBA" id="ARBA00022839"/>
    </source>
</evidence>
<comment type="caution">
    <text evidence="21">The sequence shown here is derived from an EMBL/GenBank/DDBJ whole genome shotgun (WGS) entry which is preliminary data.</text>
</comment>
<dbReference type="NCBIfam" id="TIGR00593">
    <property type="entry name" value="pola"/>
    <property type="match status" value="1"/>
</dbReference>
<dbReference type="Pfam" id="PF02739">
    <property type="entry name" value="5_3_exonuc_N"/>
    <property type="match status" value="1"/>
</dbReference>
<feature type="domain" description="3'-5' exonuclease" evidence="18">
    <location>
        <begin position="314"/>
        <end position="511"/>
    </location>
</feature>
<dbReference type="InterPro" id="IPR036279">
    <property type="entry name" value="5-3_exonuclease_C_sf"/>
</dbReference>
<dbReference type="PRINTS" id="PR00868">
    <property type="entry name" value="DNAPOLI"/>
</dbReference>
<dbReference type="RefSeq" id="WP_274942403.1">
    <property type="nucleotide sequence ID" value="NZ_JANWOI010000001.1"/>
</dbReference>
<evidence type="ECO:0000256" key="8">
    <source>
        <dbReference type="ARBA" id="ARBA00022722"/>
    </source>
</evidence>
<dbReference type="GO" id="GO:0008408">
    <property type="term" value="F:3'-5' exonuclease activity"/>
    <property type="evidence" value="ECO:0007669"/>
    <property type="project" value="UniProtKB-UniRule"/>
</dbReference>
<keyword evidence="14 17" id="KW-0234">DNA repair</keyword>
<dbReference type="Proteomes" id="UP001141619">
    <property type="component" value="Unassembled WGS sequence"/>
</dbReference>
<dbReference type="SUPFAM" id="SSF53098">
    <property type="entry name" value="Ribonuclease H-like"/>
    <property type="match status" value="1"/>
</dbReference>
<dbReference type="FunFam" id="1.10.150.20:FF:000003">
    <property type="entry name" value="DNA polymerase I"/>
    <property type="match status" value="1"/>
</dbReference>
<evidence type="ECO:0000256" key="15">
    <source>
        <dbReference type="ARBA" id="ARBA00049244"/>
    </source>
</evidence>
<evidence type="ECO:0000256" key="10">
    <source>
        <dbReference type="ARBA" id="ARBA00022801"/>
    </source>
</evidence>
<evidence type="ECO:0000313" key="21">
    <source>
        <dbReference type="EMBL" id="MDA5192699.1"/>
    </source>
</evidence>
<proteinExistence type="inferred from homology"/>
<dbReference type="SMART" id="SM00475">
    <property type="entry name" value="53EXOc"/>
    <property type="match status" value="1"/>
</dbReference>
<evidence type="ECO:0000259" key="20">
    <source>
        <dbReference type="SMART" id="SM00482"/>
    </source>
</evidence>
<dbReference type="GO" id="GO:0003677">
    <property type="term" value="F:DNA binding"/>
    <property type="evidence" value="ECO:0007669"/>
    <property type="project" value="UniProtKB-UniRule"/>
</dbReference>
<organism evidence="21 22">
    <name type="scientific">Govanella unica</name>
    <dbReference type="NCBI Taxonomy" id="2975056"/>
    <lineage>
        <taxon>Bacteria</taxon>
        <taxon>Pseudomonadati</taxon>
        <taxon>Pseudomonadota</taxon>
        <taxon>Alphaproteobacteria</taxon>
        <taxon>Emcibacterales</taxon>
        <taxon>Govanellaceae</taxon>
        <taxon>Govanella</taxon>
    </lineage>
</organism>
<dbReference type="Pfam" id="PF00476">
    <property type="entry name" value="DNA_pol_A"/>
    <property type="match status" value="1"/>
</dbReference>
<dbReference type="Pfam" id="PF01612">
    <property type="entry name" value="DNA_pol_A_exo1"/>
    <property type="match status" value="1"/>
</dbReference>
<dbReference type="CDD" id="cd08637">
    <property type="entry name" value="DNA_pol_A_pol_I_C"/>
    <property type="match status" value="1"/>
</dbReference>
<dbReference type="InterPro" id="IPR043502">
    <property type="entry name" value="DNA/RNA_pol_sf"/>
</dbReference>
<comment type="similarity">
    <text evidence="1 17">Belongs to the DNA polymerase type-A family.</text>
</comment>
<dbReference type="InterPro" id="IPR002298">
    <property type="entry name" value="DNA_polymerase_A"/>
</dbReference>
<keyword evidence="10 17" id="KW-0378">Hydrolase</keyword>
<comment type="function">
    <text evidence="17">In addition to polymerase activity, this DNA polymerase exhibits 3'-5' and 5'-3' exonuclease activity.</text>
</comment>
<dbReference type="PANTHER" id="PTHR10133:SF27">
    <property type="entry name" value="DNA POLYMERASE NU"/>
    <property type="match status" value="1"/>
</dbReference>
<dbReference type="InterPro" id="IPR029060">
    <property type="entry name" value="PIN-like_dom_sf"/>
</dbReference>
<dbReference type="FunFam" id="1.10.150.20:FF:000002">
    <property type="entry name" value="DNA polymerase I"/>
    <property type="match status" value="1"/>
</dbReference>
<feature type="domain" description="DNA-directed DNA polymerase family A palm" evidence="20">
    <location>
        <begin position="680"/>
        <end position="886"/>
    </location>
</feature>
<dbReference type="GO" id="GO:0008409">
    <property type="term" value="F:5'-3' exonuclease activity"/>
    <property type="evidence" value="ECO:0007669"/>
    <property type="project" value="UniProtKB-UniRule"/>
</dbReference>
<evidence type="ECO:0000256" key="1">
    <source>
        <dbReference type="ARBA" id="ARBA00007705"/>
    </source>
</evidence>
<evidence type="ECO:0000256" key="9">
    <source>
        <dbReference type="ARBA" id="ARBA00022763"/>
    </source>
</evidence>
<dbReference type="InterPro" id="IPR020046">
    <property type="entry name" value="5-3_exonucl_a-hlix_arch_N"/>
</dbReference>